<organism evidence="2 3">
    <name type="scientific">Methylovorus glucosotrophus (strain SIP3-4)</name>
    <dbReference type="NCBI Taxonomy" id="582744"/>
    <lineage>
        <taxon>Bacteria</taxon>
        <taxon>Pseudomonadati</taxon>
        <taxon>Pseudomonadota</taxon>
        <taxon>Betaproteobacteria</taxon>
        <taxon>Nitrosomonadales</taxon>
        <taxon>Methylophilaceae</taxon>
        <taxon>Methylovorus</taxon>
    </lineage>
</organism>
<dbReference type="Gene3D" id="1.20.1600.10">
    <property type="entry name" value="Outer membrane efflux proteins (OEP)"/>
    <property type="match status" value="1"/>
</dbReference>
<evidence type="ECO:0000313" key="2">
    <source>
        <dbReference type="EMBL" id="ACT49647.1"/>
    </source>
</evidence>
<dbReference type="PANTHER" id="PTHR30203:SF24">
    <property type="entry name" value="BLR4935 PROTEIN"/>
    <property type="match status" value="1"/>
</dbReference>
<dbReference type="PANTHER" id="PTHR30203">
    <property type="entry name" value="OUTER MEMBRANE CATION EFFLUX PROTEIN"/>
    <property type="match status" value="1"/>
</dbReference>
<accession>C6X927</accession>
<sequence length="462" mass="51618" precursor="true">MIRMASVRLLLPLVLVSLLPGCATFSRDGGFDQVASTVKAKTGKEIRWVKSEDERHALDERIAQLLQQPISVDDAVQIALLNNRGLQASYAELGISEADLVQAGRLPNPRFSMLRASRDGEYKIEQALTFNIFSLVTMPKATAIERRRFEQTQRQVSLEVLRLATATRKAYFSALAAAQSERYMQQVMRAAETSATLAQRMKQAGNWSTLDEAREQGFYADATLGASRARQASLQATEQLTRLMGLDHTHYTLPERMPDLPAHAEEAANLEQTALQQRIDVQMMKLQTEALAGQLGLTKTTRFINVLELGPARVLEGRRSDPYKNGVEISLEIPLFDWGSARVARAESTYMQAVNQLAQVAVEARSEVREGYGRYYTSYDIARQYRDSVVPIRQKIAEENQLRYNGMLVSVFDLLADARAQIASVNSYIEALRDFWLAQSDMEMALIGKPDFSTPASALTAQ</sequence>
<dbReference type="STRING" id="582744.Msip34_0399"/>
<dbReference type="KEGG" id="mei:Msip34_0399"/>
<gene>
    <name evidence="2" type="ordered locus">Msip34_0399</name>
</gene>
<feature type="chain" id="PRO_5002973796" evidence="1">
    <location>
        <begin position="24"/>
        <end position="462"/>
    </location>
</feature>
<evidence type="ECO:0000256" key="1">
    <source>
        <dbReference type="SAM" id="SignalP"/>
    </source>
</evidence>
<keyword evidence="1" id="KW-0732">Signal</keyword>
<feature type="signal peptide" evidence="1">
    <location>
        <begin position="1"/>
        <end position="23"/>
    </location>
</feature>
<proteinExistence type="predicted"/>
<evidence type="ECO:0000313" key="3">
    <source>
        <dbReference type="Proteomes" id="UP000002743"/>
    </source>
</evidence>
<dbReference type="GO" id="GO:0015562">
    <property type="term" value="F:efflux transmembrane transporter activity"/>
    <property type="evidence" value="ECO:0007669"/>
    <property type="project" value="InterPro"/>
</dbReference>
<dbReference type="HOGENOM" id="CLU_043115_0_0_4"/>
<keyword evidence="2" id="KW-0449">Lipoprotein</keyword>
<dbReference type="AlphaFoldDB" id="C6X927"/>
<dbReference type="Proteomes" id="UP000002743">
    <property type="component" value="Chromosome"/>
</dbReference>
<dbReference type="InterPro" id="IPR010131">
    <property type="entry name" value="MdtP/NodT-like"/>
</dbReference>
<dbReference type="eggNOG" id="COG1538">
    <property type="taxonomic scope" value="Bacteria"/>
</dbReference>
<dbReference type="EMBL" id="CP001674">
    <property type="protein sequence ID" value="ACT49647.1"/>
    <property type="molecule type" value="Genomic_DNA"/>
</dbReference>
<protein>
    <submittedName>
        <fullName evidence="2">Putative copper resistance-related lipoprotein</fullName>
    </submittedName>
</protein>
<reference evidence="2 3" key="2">
    <citation type="journal article" date="2011" name="J. Bacteriol.">
        <title>Genomes of three methylotrophs from a single niche uncover genetic and metabolic divergence of Methylophilaceae.</title>
        <authorList>
            <person name="Lapidus A."/>
            <person name="Clum A."/>
            <person name="Labutti K."/>
            <person name="Kaluzhnaya M.G."/>
            <person name="Lim S."/>
            <person name="Beck D.A."/>
            <person name="Glavina Del Rio T."/>
            <person name="Nolan M."/>
            <person name="Mavromatis K."/>
            <person name="Huntemann M."/>
            <person name="Lucas S."/>
            <person name="Lidstrom M.E."/>
            <person name="Ivanova N."/>
            <person name="Chistoserdova L."/>
        </authorList>
    </citation>
    <scope>NUCLEOTIDE SEQUENCE [LARGE SCALE GENOMIC DNA]</scope>
    <source>
        <strain evidence="2 3">SIP3-4</strain>
    </source>
</reference>
<keyword evidence="3" id="KW-1185">Reference proteome</keyword>
<dbReference type="RefSeq" id="WP_015829320.1">
    <property type="nucleotide sequence ID" value="NC_012969.1"/>
</dbReference>
<dbReference type="SUPFAM" id="SSF56954">
    <property type="entry name" value="Outer membrane efflux proteins (OEP)"/>
    <property type="match status" value="1"/>
</dbReference>
<reference evidence="3" key="1">
    <citation type="submission" date="2009-07" db="EMBL/GenBank/DDBJ databases">
        <title>Complete sequence of chromosome of Methylovorus sp. SIP3-4.</title>
        <authorList>
            <person name="Lucas S."/>
            <person name="Copeland A."/>
            <person name="Lapidus A."/>
            <person name="Glavina del Rio T."/>
            <person name="Tice H."/>
            <person name="Bruce D."/>
            <person name="Goodwin L."/>
            <person name="Pitluck S."/>
            <person name="Clum A."/>
            <person name="Larimer F."/>
            <person name="Land M."/>
            <person name="Hauser L."/>
            <person name="Kyrpides N."/>
            <person name="Mikhailova N."/>
            <person name="Kayluzhnaya M."/>
            <person name="Chistoserdova L."/>
        </authorList>
    </citation>
    <scope>NUCLEOTIDE SEQUENCE [LARGE SCALE GENOMIC DNA]</scope>
    <source>
        <strain evidence="3">SIP3-4</strain>
    </source>
</reference>
<name>C6X927_METGS</name>